<dbReference type="Gramene" id="novel_model_6950_5bd9a17a">
    <property type="protein sequence ID" value="cds.novel_model_6950_5bd9a17a"/>
    <property type="gene ID" value="novel_gene_3662_5bd9a17a"/>
</dbReference>
<reference evidence="1" key="1">
    <citation type="submission" date="2021-03" db="UniProtKB">
        <authorList>
            <consortium name="EnsemblPlants"/>
        </authorList>
    </citation>
    <scope>IDENTIFICATION</scope>
</reference>
<accession>A0A803RA74</accession>
<proteinExistence type="predicted"/>
<dbReference type="EnsemblPlants" id="novel_model_6950_5bd9a17a">
    <property type="protein sequence ID" value="cds.novel_model_6950_5bd9a17a"/>
    <property type="gene ID" value="novel_gene_3662_5bd9a17a"/>
</dbReference>
<sequence length="63" mass="7362">MRNNETDAKSGFLVLRIQLCNSRETQKNKQCIKVKTHKIFVRGFNNPFRLLLVHGATPRDKIH</sequence>
<name>A0A803RA74_CANSA</name>
<evidence type="ECO:0000313" key="1">
    <source>
        <dbReference type="EnsemblPlants" id="cds.novel_model_6950_5bd9a17a"/>
    </source>
</evidence>
<dbReference type="Proteomes" id="UP000596661">
    <property type="component" value="Unassembled WGS sequence"/>
</dbReference>
<dbReference type="EMBL" id="UZAU01000810">
    <property type="status" value="NOT_ANNOTATED_CDS"/>
    <property type="molecule type" value="Genomic_DNA"/>
</dbReference>
<evidence type="ECO:0000313" key="2">
    <source>
        <dbReference type="Proteomes" id="UP000596661"/>
    </source>
</evidence>
<dbReference type="AlphaFoldDB" id="A0A803RA74"/>
<keyword evidence="2" id="KW-1185">Reference proteome</keyword>
<organism evidence="1 2">
    <name type="scientific">Cannabis sativa</name>
    <name type="common">Hemp</name>
    <name type="synonym">Marijuana</name>
    <dbReference type="NCBI Taxonomy" id="3483"/>
    <lineage>
        <taxon>Eukaryota</taxon>
        <taxon>Viridiplantae</taxon>
        <taxon>Streptophyta</taxon>
        <taxon>Embryophyta</taxon>
        <taxon>Tracheophyta</taxon>
        <taxon>Spermatophyta</taxon>
        <taxon>Magnoliopsida</taxon>
        <taxon>eudicotyledons</taxon>
        <taxon>Gunneridae</taxon>
        <taxon>Pentapetalae</taxon>
        <taxon>rosids</taxon>
        <taxon>fabids</taxon>
        <taxon>Rosales</taxon>
        <taxon>Cannabaceae</taxon>
        <taxon>Cannabis</taxon>
    </lineage>
</organism>
<protein>
    <submittedName>
        <fullName evidence="1">Uncharacterized protein</fullName>
    </submittedName>
</protein>